<accession>Q96N45</accession>
<dbReference type="AlphaFoldDB" id="Q96N45"/>
<keyword evidence="1" id="KW-0812">Transmembrane</keyword>
<reference evidence="2" key="1">
    <citation type="journal article" date="2004" name="Nat. Genet.">
        <title>Complete sequencing and characterization of 21,243 full-length human cDNAs.</title>
        <authorList>
            <person name="Ota T."/>
            <person name="Suzuki Y."/>
            <person name="Nishikawa T."/>
            <person name="Otsuki T."/>
            <person name="Sugiyama T."/>
            <person name="Irie R."/>
            <person name="Wakamatsu A."/>
            <person name="Hayashi K."/>
            <person name="Sato H."/>
            <person name="Nagai K."/>
            <person name="Kimura K."/>
            <person name="Makita H."/>
            <person name="Sekine M."/>
            <person name="Obayashi M."/>
            <person name="Nishi T."/>
            <person name="Shibahara T."/>
            <person name="Tanaka T."/>
            <person name="Ishii S."/>
            <person name="Yamamoto J."/>
            <person name="Saito K."/>
            <person name="Kawai Y."/>
            <person name="Isono Y."/>
            <person name="Nakamura Y."/>
            <person name="Nagahari K."/>
            <person name="Murakami K."/>
            <person name="Yasuda T."/>
            <person name="Iwayanagi T."/>
            <person name="Wagatsuma M."/>
            <person name="Shiratori A."/>
            <person name="Sudo H."/>
            <person name="Hosoiri T."/>
            <person name="Kaku Y."/>
            <person name="Kodaira H."/>
            <person name="Kondo H."/>
            <person name="Sugawara M."/>
            <person name="Takahashi M."/>
            <person name="Kanda K."/>
            <person name="Yokoi T."/>
            <person name="Furuya T."/>
            <person name="Kikkawa E."/>
            <person name="Omura Y."/>
            <person name="Abe K."/>
            <person name="Kamihara K."/>
            <person name="Katsuta N."/>
            <person name="Sato K."/>
            <person name="Tanikawa M."/>
            <person name="Yamazaki M."/>
            <person name="Ninomiya K."/>
            <person name="Ishibashi T."/>
            <person name="Yamashita H."/>
            <person name="Murakawa K."/>
            <person name="Fujimori K."/>
            <person name="Tanai H."/>
            <person name="Kimata M."/>
            <person name="Watanabe M."/>
            <person name="Hiraoka S."/>
            <person name="Chiba Y."/>
            <person name="Ishida S."/>
            <person name="Ono Y."/>
            <person name="Takiguchi S."/>
            <person name="Watanabe S."/>
            <person name="Yosida M."/>
            <person name="Hotuta T."/>
            <person name="Kusano J."/>
            <person name="Kanehori K."/>
            <person name="Takahashi-Fujii A."/>
            <person name="Hara H."/>
            <person name="Tanase T."/>
            <person name="Nomura Y."/>
            <person name="Togiya S."/>
            <person name="Komai F."/>
            <person name="Hara R."/>
            <person name="Takeuchi K."/>
            <person name="Arita M."/>
            <person name="Imose N."/>
            <person name="Musashino K."/>
            <person name="Yuuki H."/>
            <person name="Oshima A."/>
            <person name="Sasaki N."/>
            <person name="Aotsuka S."/>
            <person name="Yoshikawa Y."/>
            <person name="Matsunawa H."/>
            <person name="Ichihara T."/>
            <person name="Shiohata N."/>
            <person name="Sano S."/>
            <person name="Moriya S."/>
            <person name="Momiyama H."/>
            <person name="Satoh N."/>
            <person name="Takami S."/>
            <person name="Terashima Y."/>
            <person name="Suzuki O."/>
            <person name="Nakagawa S."/>
            <person name="Senoh A."/>
            <person name="Mizoguchi H."/>
            <person name="Goto Y."/>
            <person name="Shimizu F."/>
            <person name="Wakebe H."/>
            <person name="Hishigaki H."/>
            <person name="Watanabe T."/>
            <person name="Sugiyama A."/>
            <person name="Takemoto M."/>
            <person name="Kawakami B."/>
            <person name="Yamazaki M."/>
            <person name="Watanabe K."/>
            <person name="Kumagai A."/>
            <person name="Itakura S."/>
            <person name="Fukuzumi Y."/>
            <person name="Fujimori Y."/>
            <person name="Komiyama M."/>
            <person name="Tashiro H."/>
            <person name="Tanigami A."/>
            <person name="Fujiwara T."/>
            <person name="Ono T."/>
            <person name="Yamada K."/>
            <person name="Fujii Y."/>
            <person name="Ozaki K."/>
            <person name="Hirao M."/>
            <person name="Ohmori Y."/>
            <person name="Kawabata A."/>
            <person name="Hikiji T."/>
            <person name="Kobatake N."/>
            <person name="Inagaki H."/>
            <person name="Ikema Y."/>
            <person name="Okamoto S."/>
            <person name="Okitani R."/>
            <person name="Kawakami T."/>
            <person name="Noguchi S."/>
            <person name="Itoh T."/>
            <person name="Shigeta K."/>
            <person name="Senba T."/>
            <person name="Matsumura K."/>
            <person name="Nakajima Y."/>
            <person name="Mizuno T."/>
            <person name="Morinaga M."/>
            <person name="Sasaki M."/>
            <person name="Togashi T."/>
            <person name="Oyama M."/>
            <person name="Hata H."/>
            <person name="Watanabe M."/>
            <person name="Komatsu T."/>
            <person name="Mizushima-Sugano J."/>
            <person name="Satoh T."/>
            <person name="Shirai Y."/>
            <person name="Takahashi Y."/>
            <person name="Nakagawa K."/>
            <person name="Okumura K."/>
            <person name="Nagase T."/>
            <person name="Nomura N."/>
            <person name="Kikuchi H."/>
            <person name="Masuho Y."/>
            <person name="Yamashita R."/>
            <person name="Nakai K."/>
            <person name="Yada T."/>
            <person name="Nakamura Y."/>
            <person name="Ohara O."/>
            <person name="Isogai T."/>
            <person name="Sugano S."/>
        </authorList>
    </citation>
    <scope>NUCLEOTIDE SEQUENCE</scope>
</reference>
<keyword evidence="1" id="KW-1133">Transmembrane helix</keyword>
<evidence type="ECO:0000256" key="1">
    <source>
        <dbReference type="SAM" id="Phobius"/>
    </source>
</evidence>
<keyword evidence="1" id="KW-0472">Membrane</keyword>
<evidence type="ECO:0000313" key="2">
    <source>
        <dbReference type="EMBL" id="BAB71065.1"/>
    </source>
</evidence>
<name>Q96N45_HUMAN</name>
<proteinExistence type="evidence at transcript level"/>
<sequence length="125" mass="13339">MEGQGTQGRPTVPLSPTCTLACSCQPPRQPSPLLSSTCIVSALHTRQRGTHPLGNGSFPPVPAGSHAVCSAGAAEHIHRCCPALPICTLLSCSWICLFMLGFTRVTMIVKRKKKKKKDACILKCL</sequence>
<dbReference type="EMBL" id="AK055986">
    <property type="protein sequence ID" value="BAB71065.1"/>
    <property type="molecule type" value="mRNA"/>
</dbReference>
<protein>
    <submittedName>
        <fullName evidence="2">cDNA FLJ31424 fis, clone NT2NE2000392</fullName>
    </submittedName>
</protein>
<organism evidence="2">
    <name type="scientific">Homo sapiens</name>
    <name type="common">Human</name>
    <dbReference type="NCBI Taxonomy" id="9606"/>
    <lineage>
        <taxon>Eukaryota</taxon>
        <taxon>Metazoa</taxon>
        <taxon>Chordata</taxon>
        <taxon>Craniata</taxon>
        <taxon>Vertebrata</taxon>
        <taxon>Euteleostomi</taxon>
        <taxon>Mammalia</taxon>
        <taxon>Eutheria</taxon>
        <taxon>Euarchontoglires</taxon>
        <taxon>Primates</taxon>
        <taxon>Haplorrhini</taxon>
        <taxon>Catarrhini</taxon>
        <taxon>Hominidae</taxon>
        <taxon>Homo</taxon>
    </lineage>
</organism>
<feature type="transmembrane region" description="Helical" evidence="1">
    <location>
        <begin position="83"/>
        <end position="107"/>
    </location>
</feature>
<dbReference type="PeptideAtlas" id="Q96N45"/>